<dbReference type="GO" id="GO:0003924">
    <property type="term" value="F:GTPase activity"/>
    <property type="evidence" value="ECO:0007669"/>
    <property type="project" value="InterPro"/>
</dbReference>
<dbReference type="InterPro" id="IPR020568">
    <property type="entry name" value="Ribosomal_Su5_D2-typ_SF"/>
</dbReference>
<evidence type="ECO:0000259" key="9">
    <source>
        <dbReference type="PROSITE" id="PS51722"/>
    </source>
</evidence>
<evidence type="ECO:0000256" key="4">
    <source>
        <dbReference type="ARBA" id="ARBA00022741"/>
    </source>
</evidence>
<comment type="function">
    <text evidence="8">Catalyzes the GTP-dependent ribosomal translocation step during translation elongation. During this step, the ribosome changes from the pre-translocational (PRE) to the post-translocational (POST) state as the newly formed A-site-bound peptidyl-tRNA and P-site-bound deacylated tRNA move to the P and E sites, respectively. Catalyzes the coordinated movement of the two tRNA molecules, the mRNA and conformational changes in the ribosome.</text>
</comment>
<protein>
    <recommendedName>
        <fullName evidence="2">Elongation factor 2</fullName>
    </recommendedName>
</protein>
<dbReference type="InterPro" id="IPR000795">
    <property type="entry name" value="T_Tr_GTP-bd_dom"/>
</dbReference>
<evidence type="ECO:0000256" key="6">
    <source>
        <dbReference type="ARBA" id="ARBA00022917"/>
    </source>
</evidence>
<dbReference type="InterPro" id="IPR014721">
    <property type="entry name" value="Ribsml_uS5_D2-typ_fold_subgr"/>
</dbReference>
<evidence type="ECO:0000256" key="3">
    <source>
        <dbReference type="ARBA" id="ARBA00022490"/>
    </source>
</evidence>
<keyword evidence="5 10" id="KW-0251">Elongation factor</keyword>
<dbReference type="FunFam" id="3.30.70.870:FF:000002">
    <property type="entry name" value="Translation elongation factor 2"/>
    <property type="match status" value="1"/>
</dbReference>
<keyword evidence="7" id="KW-0342">GTP-binding</keyword>
<dbReference type="InterPro" id="IPR035647">
    <property type="entry name" value="EFG_III/V"/>
</dbReference>
<dbReference type="CDD" id="cd01681">
    <property type="entry name" value="aeEF2_snRNP_like_IV"/>
    <property type="match status" value="1"/>
</dbReference>
<dbReference type="CDD" id="cd16268">
    <property type="entry name" value="EF2_II"/>
    <property type="match status" value="1"/>
</dbReference>
<reference evidence="10 11" key="1">
    <citation type="submission" date="2024-03" db="EMBL/GenBank/DDBJ databases">
        <title>The Acrasis kona genome and developmental transcriptomes reveal deep origins of eukaryotic multicellular pathways.</title>
        <authorList>
            <person name="Sheikh S."/>
            <person name="Fu C.-J."/>
            <person name="Brown M.W."/>
            <person name="Baldauf S.L."/>
        </authorList>
    </citation>
    <scope>NUCLEOTIDE SEQUENCE [LARGE SCALE GENOMIC DNA]</scope>
    <source>
        <strain evidence="10 11">ATCC MYA-3509</strain>
    </source>
</reference>
<dbReference type="InterPro" id="IPR005517">
    <property type="entry name" value="Transl_elong_EFG/EF2_IV"/>
</dbReference>
<sequence>MSKQVRNISVIAHVDHGKSTLTDSLVGAAGIISMESVGKRRFTDNRPDEIEKGITIKSTAISLPFTVLEKDYLINVIDSPGHVDFSSEVTAALRVTDGAMVVVDSVEGCRSQTETVLRQALQERIKPVLMVNKLDRCITELQFTPEECYKNLERIIESTNVIISSYADGGVDNVQVDPILGNIAFGSGKTGWAFTLQTFAKFYSEKFKTDTDKLAKKFWGENYYCHERSKWQTSPLSKSGRLLQRGFCEFVLGPIYKLYKILSESEEGKLYENIKSTVEKIGILVTKEDSNKENKVLFQSVMMRFIPASAAMVNMIIEHLPSPQTAQRYRSSLLYNGPLDKYQTSISECNPDGPLMIFVSKMVPMSGSGRFVAFGRIFSGTLRQGHKLRILGPDFNPNTDKDAHNSTAQSVMIMMGKKMESVAECGPGNVVGIIGIDKFVNKSCTVTDESNKDAHPIKNMKHSVSAVVQVAVETEHASDAQKLTDGLKRLSKADSLIQCTFNDSGQHVIAGAGELHLEICIGELQGYLKGIVIKKSKPIVSLTETVSSVGEKCLAKSPNKLNRIYVSAEPLSDDLVRDMESSDINFQDAKACAKALTERHGWDSEEAKRVWAMGPDEQKPTNVLVDCTRGIAYLNDVKDYIVDAFRLVTASGVLSEEQTRGIKFNVVDVHLHNDSSHRGALQITSMARRALLGAMLAARPRIMEPIYSVDVQTHESVMGGIYNVINKRRGVISGTEQTCGTPICVIKCTVPVLDSFGLTEELRSVTSGQAFPQLGFDHWSVINCNPLEDQTKSNNLVKETRIRKKLNVNIPVLSDFVDRM</sequence>
<gene>
    <name evidence="10" type="ORF">AKO1_000015</name>
</gene>
<feature type="domain" description="Tr-type G" evidence="9">
    <location>
        <begin position="3"/>
        <end position="211"/>
    </location>
</feature>
<keyword evidence="4" id="KW-0547">Nucleotide-binding</keyword>
<dbReference type="Pfam" id="PF00679">
    <property type="entry name" value="EFG_C"/>
    <property type="match status" value="1"/>
</dbReference>
<organism evidence="10 11">
    <name type="scientific">Acrasis kona</name>
    <dbReference type="NCBI Taxonomy" id="1008807"/>
    <lineage>
        <taxon>Eukaryota</taxon>
        <taxon>Discoba</taxon>
        <taxon>Heterolobosea</taxon>
        <taxon>Tetramitia</taxon>
        <taxon>Eutetramitia</taxon>
        <taxon>Acrasidae</taxon>
        <taxon>Acrasis</taxon>
    </lineage>
</organism>
<evidence type="ECO:0000256" key="8">
    <source>
        <dbReference type="ARBA" id="ARBA00024731"/>
    </source>
</evidence>
<dbReference type="InterPro" id="IPR000640">
    <property type="entry name" value="EFG_V-like"/>
</dbReference>
<dbReference type="InterPro" id="IPR053905">
    <property type="entry name" value="EF-G-like_DII"/>
</dbReference>
<dbReference type="Pfam" id="PF00009">
    <property type="entry name" value="GTP_EFTU"/>
    <property type="match status" value="1"/>
</dbReference>
<dbReference type="Pfam" id="PF03764">
    <property type="entry name" value="EFG_IV"/>
    <property type="match status" value="1"/>
</dbReference>
<evidence type="ECO:0000256" key="2">
    <source>
        <dbReference type="ARBA" id="ARBA00017891"/>
    </source>
</evidence>
<dbReference type="Gene3D" id="3.30.70.240">
    <property type="match status" value="1"/>
</dbReference>
<dbReference type="GO" id="GO:1990904">
    <property type="term" value="C:ribonucleoprotein complex"/>
    <property type="evidence" value="ECO:0007669"/>
    <property type="project" value="TreeGrafter"/>
</dbReference>
<dbReference type="FunFam" id="3.30.70.240:FF:000003">
    <property type="entry name" value="Translation elongation factor 2"/>
    <property type="match status" value="1"/>
</dbReference>
<dbReference type="PANTHER" id="PTHR42908:SF3">
    <property type="entry name" value="ELONGATION FACTOR-LIKE GTPASE 1"/>
    <property type="match status" value="1"/>
</dbReference>
<accession>A0AAW2ZC92</accession>
<dbReference type="Gene3D" id="2.40.30.10">
    <property type="entry name" value="Translation factors"/>
    <property type="match status" value="1"/>
</dbReference>
<dbReference type="PANTHER" id="PTHR42908">
    <property type="entry name" value="TRANSLATION ELONGATION FACTOR-RELATED"/>
    <property type="match status" value="1"/>
</dbReference>
<evidence type="ECO:0000256" key="7">
    <source>
        <dbReference type="ARBA" id="ARBA00023134"/>
    </source>
</evidence>
<dbReference type="Pfam" id="PF22042">
    <property type="entry name" value="EF-G_D2"/>
    <property type="match status" value="1"/>
</dbReference>
<dbReference type="Pfam" id="PF14492">
    <property type="entry name" value="EFG_III"/>
    <property type="match status" value="1"/>
</dbReference>
<dbReference type="InterPro" id="IPR009000">
    <property type="entry name" value="Transl_B-barrel_sf"/>
</dbReference>
<dbReference type="InterPro" id="IPR005225">
    <property type="entry name" value="Small_GTP-bd"/>
</dbReference>
<dbReference type="GO" id="GO:0003746">
    <property type="term" value="F:translation elongation factor activity"/>
    <property type="evidence" value="ECO:0007669"/>
    <property type="project" value="UniProtKB-KW"/>
</dbReference>
<dbReference type="Gene3D" id="3.30.70.870">
    <property type="entry name" value="Elongation Factor G (Translational Gtpase), domain 3"/>
    <property type="match status" value="1"/>
</dbReference>
<dbReference type="Gene3D" id="3.40.50.300">
    <property type="entry name" value="P-loop containing nucleotide triphosphate hydrolases"/>
    <property type="match status" value="1"/>
</dbReference>
<dbReference type="PRINTS" id="PR00315">
    <property type="entry name" value="ELONGATNFCT"/>
</dbReference>
<dbReference type="AlphaFoldDB" id="A0AAW2ZC92"/>
<dbReference type="FunFam" id="3.40.50.300:FF:000058">
    <property type="entry name" value="Translation elongation factor 2"/>
    <property type="match status" value="1"/>
</dbReference>
<keyword evidence="3" id="KW-0963">Cytoplasm</keyword>
<dbReference type="InterPro" id="IPR041095">
    <property type="entry name" value="EFG_II"/>
</dbReference>
<dbReference type="SUPFAM" id="SSF54980">
    <property type="entry name" value="EF-G C-terminal domain-like"/>
    <property type="match status" value="2"/>
</dbReference>
<dbReference type="SMART" id="SM00838">
    <property type="entry name" value="EFG_C"/>
    <property type="match status" value="1"/>
</dbReference>
<keyword evidence="11" id="KW-1185">Reference proteome</keyword>
<dbReference type="Gene3D" id="3.30.230.10">
    <property type="match status" value="1"/>
</dbReference>
<dbReference type="GO" id="GO:0005525">
    <property type="term" value="F:GTP binding"/>
    <property type="evidence" value="ECO:0007669"/>
    <property type="project" value="UniProtKB-KW"/>
</dbReference>
<name>A0AAW2ZC92_9EUKA</name>
<dbReference type="SUPFAM" id="SSF54211">
    <property type="entry name" value="Ribosomal protein S5 domain 2-like"/>
    <property type="match status" value="1"/>
</dbReference>
<dbReference type="EMBL" id="JAOPGA020001290">
    <property type="protein sequence ID" value="KAL0486973.1"/>
    <property type="molecule type" value="Genomic_DNA"/>
</dbReference>
<evidence type="ECO:0000256" key="1">
    <source>
        <dbReference type="ARBA" id="ARBA00004496"/>
    </source>
</evidence>
<evidence type="ECO:0000256" key="5">
    <source>
        <dbReference type="ARBA" id="ARBA00022768"/>
    </source>
</evidence>
<evidence type="ECO:0000313" key="10">
    <source>
        <dbReference type="EMBL" id="KAL0486973.1"/>
    </source>
</evidence>
<dbReference type="Proteomes" id="UP001431209">
    <property type="component" value="Unassembled WGS sequence"/>
</dbReference>
<dbReference type="SMART" id="SM00889">
    <property type="entry name" value="EFG_IV"/>
    <property type="match status" value="1"/>
</dbReference>
<dbReference type="CDD" id="cd04096">
    <property type="entry name" value="eEF2_snRNP_like_C"/>
    <property type="match status" value="1"/>
</dbReference>
<dbReference type="FunFam" id="2.40.30.10:FF:000010">
    <property type="entry name" value="Translation elongation factor 2"/>
    <property type="match status" value="1"/>
</dbReference>
<dbReference type="SUPFAM" id="SSF50447">
    <property type="entry name" value="Translation proteins"/>
    <property type="match status" value="1"/>
</dbReference>
<dbReference type="CDD" id="cd01885">
    <property type="entry name" value="EF2"/>
    <property type="match status" value="1"/>
</dbReference>
<comment type="subcellular location">
    <subcellularLocation>
        <location evidence="1">Cytoplasm</location>
    </subcellularLocation>
</comment>
<dbReference type="NCBIfam" id="TIGR00231">
    <property type="entry name" value="small_GTP"/>
    <property type="match status" value="1"/>
</dbReference>
<dbReference type="SUPFAM" id="SSF52540">
    <property type="entry name" value="P-loop containing nucleoside triphosphate hydrolases"/>
    <property type="match status" value="1"/>
</dbReference>
<proteinExistence type="predicted"/>
<evidence type="ECO:0000313" key="11">
    <source>
        <dbReference type="Proteomes" id="UP001431209"/>
    </source>
</evidence>
<keyword evidence="6" id="KW-0648">Protein biosynthesis</keyword>
<dbReference type="PROSITE" id="PS51722">
    <property type="entry name" value="G_TR_2"/>
    <property type="match status" value="1"/>
</dbReference>
<dbReference type="GO" id="GO:0005829">
    <property type="term" value="C:cytosol"/>
    <property type="evidence" value="ECO:0007669"/>
    <property type="project" value="TreeGrafter"/>
</dbReference>
<comment type="caution">
    <text evidence="10">The sequence shown here is derived from an EMBL/GenBank/DDBJ whole genome shotgun (WGS) entry which is preliminary data.</text>
</comment>
<dbReference type="InterPro" id="IPR027417">
    <property type="entry name" value="P-loop_NTPase"/>
</dbReference>